<accession>A0A392WE02</accession>
<feature type="non-terminal residue" evidence="2">
    <location>
        <position position="31"/>
    </location>
</feature>
<feature type="region of interest" description="Disordered" evidence="1">
    <location>
        <begin position="1"/>
        <end position="31"/>
    </location>
</feature>
<evidence type="ECO:0000313" key="3">
    <source>
        <dbReference type="Proteomes" id="UP000265520"/>
    </source>
</evidence>
<dbReference type="EMBL" id="LXQA011454589">
    <property type="protein sequence ID" value="MCI97812.1"/>
    <property type="molecule type" value="Genomic_DNA"/>
</dbReference>
<name>A0A392WE02_9FABA</name>
<proteinExistence type="predicted"/>
<protein>
    <submittedName>
        <fullName evidence="2">Uncharacterized protein</fullName>
    </submittedName>
</protein>
<feature type="compositionally biased region" description="Basic and acidic residues" evidence="1">
    <location>
        <begin position="1"/>
        <end position="14"/>
    </location>
</feature>
<evidence type="ECO:0000313" key="2">
    <source>
        <dbReference type="EMBL" id="MCI97812.1"/>
    </source>
</evidence>
<evidence type="ECO:0000256" key="1">
    <source>
        <dbReference type="SAM" id="MobiDB-lite"/>
    </source>
</evidence>
<dbReference type="AlphaFoldDB" id="A0A392WE02"/>
<dbReference type="Proteomes" id="UP000265520">
    <property type="component" value="Unassembled WGS sequence"/>
</dbReference>
<comment type="caution">
    <text evidence="2">The sequence shown here is derived from an EMBL/GenBank/DDBJ whole genome shotgun (WGS) entry which is preliminary data.</text>
</comment>
<reference evidence="2 3" key="1">
    <citation type="journal article" date="2018" name="Front. Plant Sci.">
        <title>Red Clover (Trifolium pratense) and Zigzag Clover (T. medium) - A Picture of Genomic Similarities and Differences.</title>
        <authorList>
            <person name="Dluhosova J."/>
            <person name="Istvanek J."/>
            <person name="Nedelnik J."/>
            <person name="Repkova J."/>
        </authorList>
    </citation>
    <scope>NUCLEOTIDE SEQUENCE [LARGE SCALE GENOMIC DNA]</scope>
    <source>
        <strain evidence="3">cv. 10/8</strain>
        <tissue evidence="2">Leaf</tissue>
    </source>
</reference>
<sequence length="31" mass="3604">MDEQMQNERQREVEIADEGALVDDDGKPKRT</sequence>
<keyword evidence="3" id="KW-1185">Reference proteome</keyword>
<organism evidence="2 3">
    <name type="scientific">Trifolium medium</name>
    <dbReference type="NCBI Taxonomy" id="97028"/>
    <lineage>
        <taxon>Eukaryota</taxon>
        <taxon>Viridiplantae</taxon>
        <taxon>Streptophyta</taxon>
        <taxon>Embryophyta</taxon>
        <taxon>Tracheophyta</taxon>
        <taxon>Spermatophyta</taxon>
        <taxon>Magnoliopsida</taxon>
        <taxon>eudicotyledons</taxon>
        <taxon>Gunneridae</taxon>
        <taxon>Pentapetalae</taxon>
        <taxon>rosids</taxon>
        <taxon>fabids</taxon>
        <taxon>Fabales</taxon>
        <taxon>Fabaceae</taxon>
        <taxon>Papilionoideae</taxon>
        <taxon>50 kb inversion clade</taxon>
        <taxon>NPAAA clade</taxon>
        <taxon>Hologalegina</taxon>
        <taxon>IRL clade</taxon>
        <taxon>Trifolieae</taxon>
        <taxon>Trifolium</taxon>
    </lineage>
</organism>